<keyword evidence="5 6" id="KW-0472">Membrane</keyword>
<evidence type="ECO:0000256" key="6">
    <source>
        <dbReference type="PIRNR" id="PIRNR018968"/>
    </source>
</evidence>
<dbReference type="GeneID" id="58717444"/>
<feature type="transmembrane region" description="Helical" evidence="6">
    <location>
        <begin position="291"/>
        <end position="311"/>
    </location>
</feature>
<feature type="transmembrane region" description="Helical" evidence="6">
    <location>
        <begin position="159"/>
        <end position="181"/>
    </location>
</feature>
<dbReference type="GO" id="GO:0055085">
    <property type="term" value="P:transmembrane transport"/>
    <property type="evidence" value="ECO:0007669"/>
    <property type="project" value="UniProtKB-UniRule"/>
</dbReference>
<dbReference type="Pfam" id="PF02687">
    <property type="entry name" value="FtsX"/>
    <property type="match status" value="1"/>
</dbReference>
<sequence>MSFRQFVINNVRRNPKVYGPYFFTTFFAVTMFFVYALLIFHPEFQDTIDSSSETLSYFAMIGFQISQVIIVLFSAFACFYAVSTFLKTRKAEFGLLLIQGINKKQLTKLIFWENMLAGLAAVICGILFGFIFSKVILLICSNILSLTETLPFYMPWKPILITFLIFGCMFLVISAVTSFSVRVNNLKQLLASQKQPKKEIKAAWYLAFLAVLFIGAGYGTVLIFTNRFDFSFKPLLIGVVLVVIGTYFFFSQLLVFVLNRLRKRERFFFKRTNLLTFSELIYQMRDNVSTFFIVAVVSATAITAMGTSSAVGSSGLAEMSQNPYAITYSAYGGKPVDQSLLDGAKKTFASENITDYKTASGKFYQITYYVNPDETSFYTFLSIDNYNDLMGLRNEKKLSVAPGSVILLPSSSPSADKLKKDLPKELAITFKSQKVTLPVKQAAPINRFPYNFTMSSMEDVTVVANQSDIDALWQKSEAQFRETPDDNSNYLLNYSLFHTENWEETIPASKKLHADVDKWNEKNMNSETGEFVNFQSLALEWQGMKQTNGLLMLLTVLCGAVFYTFSAGFIYLRLHSDLKRDDQQYKMLFKIGLTKPELHKIVARQLRVMFFLPLLVAIIHSIVAFIALQSLLEFNIWQNVGIVIGIFVGVQCIYYFLVKYNYLKQLHRVMK</sequence>
<dbReference type="InterPro" id="IPR027022">
    <property type="entry name" value="ABC_permease_BceB-typ"/>
</dbReference>
<dbReference type="InterPro" id="IPR052536">
    <property type="entry name" value="ABC-4_Integral_Memb_Prot"/>
</dbReference>
<dbReference type="STRING" id="1552123.EP57_08665"/>
<feature type="transmembrane region" description="Helical" evidence="6">
    <location>
        <begin position="550"/>
        <end position="572"/>
    </location>
</feature>
<name>A0A099W861_9LIST</name>
<evidence type="ECO:0000256" key="3">
    <source>
        <dbReference type="ARBA" id="ARBA00022692"/>
    </source>
</evidence>
<dbReference type="eggNOG" id="COG0577">
    <property type="taxonomic scope" value="Bacteria"/>
</dbReference>
<dbReference type="PANTHER" id="PTHR46795:SF2">
    <property type="entry name" value="ABC TRANSPORTER, PERMEASE PROTEIN"/>
    <property type="match status" value="1"/>
</dbReference>
<feature type="transmembrane region" description="Helical" evidence="6">
    <location>
        <begin position="61"/>
        <end position="82"/>
    </location>
</feature>
<gene>
    <name evidence="8" type="ORF">EP57_08665</name>
</gene>
<feature type="transmembrane region" description="Helical" evidence="6">
    <location>
        <begin position="116"/>
        <end position="139"/>
    </location>
</feature>
<dbReference type="GO" id="GO:0005886">
    <property type="term" value="C:plasma membrane"/>
    <property type="evidence" value="ECO:0007669"/>
    <property type="project" value="UniProtKB-SubCell"/>
</dbReference>
<dbReference type="InterPro" id="IPR003838">
    <property type="entry name" value="ABC3_permease_C"/>
</dbReference>
<keyword evidence="3 6" id="KW-0812">Transmembrane</keyword>
<evidence type="ECO:0000256" key="2">
    <source>
        <dbReference type="ARBA" id="ARBA00022475"/>
    </source>
</evidence>
<feature type="transmembrane region" description="Helical" evidence="6">
    <location>
        <begin position="202"/>
        <end position="224"/>
    </location>
</feature>
<keyword evidence="4 6" id="KW-1133">Transmembrane helix</keyword>
<evidence type="ECO:0000256" key="1">
    <source>
        <dbReference type="ARBA" id="ARBA00004651"/>
    </source>
</evidence>
<feature type="transmembrane region" description="Helical" evidence="6">
    <location>
        <begin position="608"/>
        <end position="630"/>
    </location>
</feature>
<protein>
    <recommendedName>
        <fullName evidence="7">ABC3 transporter permease C-terminal domain-containing protein</fullName>
    </recommendedName>
</protein>
<comment type="subcellular location">
    <subcellularLocation>
        <location evidence="1 6">Cell membrane</location>
        <topology evidence="1 6">Multi-pass membrane protein</topology>
    </subcellularLocation>
</comment>
<feature type="transmembrane region" description="Helical" evidence="6">
    <location>
        <begin position="21"/>
        <end position="41"/>
    </location>
</feature>
<feature type="transmembrane region" description="Helical" evidence="6">
    <location>
        <begin position="236"/>
        <end position="258"/>
    </location>
</feature>
<feature type="transmembrane region" description="Helical" evidence="6">
    <location>
        <begin position="636"/>
        <end position="658"/>
    </location>
</feature>
<evidence type="ECO:0000256" key="4">
    <source>
        <dbReference type="ARBA" id="ARBA00022989"/>
    </source>
</evidence>
<dbReference type="RefSeq" id="WP_036085824.1">
    <property type="nucleotide sequence ID" value="NZ_CBCSHQ010000004.1"/>
</dbReference>
<evidence type="ECO:0000259" key="7">
    <source>
        <dbReference type="Pfam" id="PF02687"/>
    </source>
</evidence>
<dbReference type="OrthoDB" id="1937696at2"/>
<dbReference type="EMBL" id="JNFA01000023">
    <property type="protein sequence ID" value="KGL40618.1"/>
    <property type="molecule type" value="Genomic_DNA"/>
</dbReference>
<keyword evidence="9" id="KW-1185">Reference proteome</keyword>
<keyword evidence="6" id="KW-0813">Transport</keyword>
<feature type="domain" description="ABC3 transporter permease C-terminal" evidence="7">
    <location>
        <begin position="68"/>
        <end position="182"/>
    </location>
</feature>
<keyword evidence="2 6" id="KW-1003">Cell membrane</keyword>
<dbReference type="PIRSF" id="PIRSF018968">
    <property type="entry name" value="ABC_permease_BceB"/>
    <property type="match status" value="1"/>
</dbReference>
<evidence type="ECO:0000313" key="9">
    <source>
        <dbReference type="Proteomes" id="UP000029844"/>
    </source>
</evidence>
<evidence type="ECO:0000256" key="5">
    <source>
        <dbReference type="ARBA" id="ARBA00023136"/>
    </source>
</evidence>
<dbReference type="PANTHER" id="PTHR46795">
    <property type="entry name" value="ABC TRANSPORTER PERMEASE-RELATED-RELATED"/>
    <property type="match status" value="1"/>
</dbReference>
<comment type="caution">
    <text evidence="8">The sequence shown here is derived from an EMBL/GenBank/DDBJ whole genome shotgun (WGS) entry which is preliminary data.</text>
</comment>
<dbReference type="AlphaFoldDB" id="A0A099W861"/>
<organism evidence="8 9">
    <name type="scientific">Listeria booriae</name>
    <dbReference type="NCBI Taxonomy" id="1552123"/>
    <lineage>
        <taxon>Bacteria</taxon>
        <taxon>Bacillati</taxon>
        <taxon>Bacillota</taxon>
        <taxon>Bacilli</taxon>
        <taxon>Bacillales</taxon>
        <taxon>Listeriaceae</taxon>
        <taxon>Listeria</taxon>
    </lineage>
</organism>
<comment type="similarity">
    <text evidence="6">Belongs to the ABC-4 integral membrane protein family.</text>
</comment>
<dbReference type="Proteomes" id="UP000029844">
    <property type="component" value="Unassembled WGS sequence"/>
</dbReference>
<proteinExistence type="inferred from homology"/>
<accession>A0A099W861</accession>
<reference evidence="8 9" key="1">
    <citation type="submission" date="2014-05" db="EMBL/GenBank/DDBJ databases">
        <title>Novel Listeriaceae from food processing environments.</title>
        <authorList>
            <person name="den Bakker H.C."/>
        </authorList>
    </citation>
    <scope>NUCLEOTIDE SEQUENCE [LARGE SCALE GENOMIC DNA]</scope>
    <source>
        <strain evidence="8 9">FSL A5-0281</strain>
    </source>
</reference>
<evidence type="ECO:0000313" key="8">
    <source>
        <dbReference type="EMBL" id="KGL40618.1"/>
    </source>
</evidence>